<feature type="compositionally biased region" description="Polar residues" evidence="1">
    <location>
        <begin position="20"/>
        <end position="38"/>
    </location>
</feature>
<proteinExistence type="predicted"/>
<reference evidence="3 4" key="1">
    <citation type="submission" date="2017-06" db="EMBL/GenBank/DDBJ databases">
        <title>Aedes aegypti genome working group (AGWG) sequencing and assembly.</title>
        <authorList>
            <consortium name="Aedes aegypti Genome Working Group (AGWG)"/>
            <person name="Matthews B.J."/>
        </authorList>
    </citation>
    <scope>NUCLEOTIDE SEQUENCE [LARGE SCALE GENOMIC DNA]</scope>
    <source>
        <strain evidence="3 4">LVP_AGWG</strain>
    </source>
</reference>
<feature type="region of interest" description="Disordered" evidence="1">
    <location>
        <begin position="20"/>
        <end position="65"/>
    </location>
</feature>
<feature type="compositionally biased region" description="Low complexity" evidence="1">
    <location>
        <begin position="114"/>
        <end position="134"/>
    </location>
</feature>
<feature type="region of interest" description="Disordered" evidence="1">
    <location>
        <begin position="265"/>
        <end position="310"/>
    </location>
</feature>
<feature type="chain" id="PRO_5043702987" evidence="2">
    <location>
        <begin position="22"/>
        <end position="310"/>
    </location>
</feature>
<feature type="signal peptide" evidence="2">
    <location>
        <begin position="1"/>
        <end position="21"/>
    </location>
</feature>
<keyword evidence="4" id="KW-1185">Reference proteome</keyword>
<organism evidence="3 4">
    <name type="scientific">Aedes aegypti</name>
    <name type="common">Yellowfever mosquito</name>
    <name type="synonym">Culex aegypti</name>
    <dbReference type="NCBI Taxonomy" id="7159"/>
    <lineage>
        <taxon>Eukaryota</taxon>
        <taxon>Metazoa</taxon>
        <taxon>Ecdysozoa</taxon>
        <taxon>Arthropoda</taxon>
        <taxon>Hexapoda</taxon>
        <taxon>Insecta</taxon>
        <taxon>Pterygota</taxon>
        <taxon>Neoptera</taxon>
        <taxon>Endopterygota</taxon>
        <taxon>Diptera</taxon>
        <taxon>Nematocera</taxon>
        <taxon>Culicoidea</taxon>
        <taxon>Culicidae</taxon>
        <taxon>Culicinae</taxon>
        <taxon>Aedini</taxon>
        <taxon>Aedes</taxon>
        <taxon>Stegomyia</taxon>
    </lineage>
</organism>
<name>A0A6I8U682_AEDAE</name>
<accession>A0A6I8U682</accession>
<feature type="region of interest" description="Disordered" evidence="1">
    <location>
        <begin position="92"/>
        <end position="168"/>
    </location>
</feature>
<reference evidence="3" key="2">
    <citation type="submission" date="2020-05" db="UniProtKB">
        <authorList>
            <consortium name="EnsemblMetazoa"/>
        </authorList>
    </citation>
    <scope>IDENTIFICATION</scope>
    <source>
        <strain evidence="3">LVP_AGWG</strain>
    </source>
</reference>
<dbReference type="EnsemblMetazoa" id="AAEL027998-RB">
    <property type="protein sequence ID" value="AAEL027998-PB"/>
    <property type="gene ID" value="AAEL027998"/>
</dbReference>
<sequence length="310" mass="33564">MKVPILLVLSIAILTENGCFGQQRTTPHSGQRTTPHSGQRTTPQPTRTTTRPRTTLGVRGAPAQSGKLVNASPVRQTTPARVQSANIIKPQPVNPFARPLMTTRTTPRSNGKVTTTLRSPTATRTTTRITTRTTQKNSKLVDGRGTTPKITTRTTTKMATRTTPRQATTTKKELYSAATPYQAITPSWWIPNANIIMRSLPLPDYGSSANDSSLQQAFSYIDLSESDDSPKNRTSYALNISSPKALDNGTTIEAIAGTTLAIEETSTTSSAAPPTKQVKRIRKTSPATTEPTPTRVLKRRKITTTAKPTA</sequence>
<dbReference type="Proteomes" id="UP000008820">
    <property type="component" value="Chromosome 3"/>
</dbReference>
<feature type="compositionally biased region" description="Polar residues" evidence="1">
    <location>
        <begin position="102"/>
        <end position="113"/>
    </location>
</feature>
<evidence type="ECO:0000256" key="1">
    <source>
        <dbReference type="SAM" id="MobiDB-lite"/>
    </source>
</evidence>
<dbReference type="AlphaFoldDB" id="A0A6I8U682"/>
<feature type="compositionally biased region" description="Low complexity" evidence="1">
    <location>
        <begin position="143"/>
        <end position="168"/>
    </location>
</feature>
<protein>
    <submittedName>
        <fullName evidence="3">Uncharacterized protein</fullName>
    </submittedName>
</protein>
<gene>
    <name evidence="3" type="primary">110679883</name>
</gene>
<evidence type="ECO:0000313" key="3">
    <source>
        <dbReference type="EnsemblMetazoa" id="AAEL027998-PB"/>
    </source>
</evidence>
<evidence type="ECO:0000313" key="4">
    <source>
        <dbReference type="Proteomes" id="UP000008820"/>
    </source>
</evidence>
<feature type="compositionally biased region" description="Low complexity" evidence="1">
    <location>
        <begin position="39"/>
        <end position="55"/>
    </location>
</feature>
<dbReference type="InParanoid" id="A0A6I8U682"/>
<evidence type="ECO:0000256" key="2">
    <source>
        <dbReference type="SAM" id="SignalP"/>
    </source>
</evidence>
<keyword evidence="2" id="KW-0732">Signal</keyword>
<feature type="compositionally biased region" description="Low complexity" evidence="1">
    <location>
        <begin position="265"/>
        <end position="275"/>
    </location>
</feature>